<keyword evidence="4" id="KW-1185">Reference proteome</keyword>
<evidence type="ECO:0000256" key="1">
    <source>
        <dbReference type="SAM" id="MobiDB-lite"/>
    </source>
</evidence>
<feature type="region of interest" description="Disordered" evidence="1">
    <location>
        <begin position="454"/>
        <end position="476"/>
    </location>
</feature>
<dbReference type="Proteomes" id="UP000504609">
    <property type="component" value="Unplaced"/>
</dbReference>
<feature type="compositionally biased region" description="Basic residues" evidence="1">
    <location>
        <begin position="332"/>
        <end position="349"/>
    </location>
</feature>
<feature type="compositionally biased region" description="Polar residues" evidence="1">
    <location>
        <begin position="454"/>
        <end position="470"/>
    </location>
</feature>
<feature type="region of interest" description="Disordered" evidence="1">
    <location>
        <begin position="1"/>
        <end position="32"/>
    </location>
</feature>
<feature type="compositionally biased region" description="Polar residues" evidence="1">
    <location>
        <begin position="202"/>
        <end position="216"/>
    </location>
</feature>
<feature type="compositionally biased region" description="Polar residues" evidence="1">
    <location>
        <begin position="147"/>
        <end position="163"/>
    </location>
</feature>
<dbReference type="Pfam" id="PF14309">
    <property type="entry name" value="DUF4378"/>
    <property type="match status" value="1"/>
</dbReference>
<feature type="region of interest" description="Disordered" evidence="1">
    <location>
        <begin position="177"/>
        <end position="223"/>
    </location>
</feature>
<feature type="compositionally biased region" description="Low complexity" evidence="1">
    <location>
        <begin position="178"/>
        <end position="190"/>
    </location>
</feature>
<name>A0A6J1E3S8_CUCMO</name>
<evidence type="ECO:0000313" key="5">
    <source>
        <dbReference type="RefSeq" id="XP_022922612.1"/>
    </source>
</evidence>
<sequence>MGKQRYWSGHGRTATASTKTLKNQPNGFDEASSSTSAGCMCAVFQLFDFHPLSHHQHHHPPRSTVSLNPIVSPPPPDDDHLSKDQNLILSNGSVKNLGTEAPRNSVESEEEESSLPCTPKQKEDGLHFPKGIVQIKTKSGITKESEMNSNKNLSAGNDSPSTKTPTLVARLMGLDLLPQSTSPSTTTRTPHSVVGKPKTGKNHLTGTRSLPETPRTSCERKPNVDNYHHRLSLQIPNFDKENASPSPGPNPSHYAKEIVKQIKETVSRKGGLSDITNNYYSTRRDQDIITQTKPKKVISLSSSSSVSPRLPKNPNKQTPKVEAMKEGVLGQRKPKRQKPVKTKAGLKKSNKQEEPFVVPSRITKAAIDGPLKNTKKTPLSNQLLNFGSVLTIVMKKDPPFPSPIKPFPMQSPCNRNQPANQTVDKESKRYLQSSNHQPHISIIHHHQHVIQLPLSNSNKDGNNPKQNTASAADCSGNHDSAAELEYVRQILLRRRSTSSSVYSTVLPENYNTTPNRVSNSHRKLLCHLVEELLEPYLEVRPYRKAASPGEVWADVVEKLCEKVKRLPRAKCEILEDIDGIIEKDMDILGIGFEEEGEGIVKEIEECIVEELLNETVRFVETEMAG</sequence>
<protein>
    <submittedName>
        <fullName evidence="5">Uncharacterized protein LOC111430569 isoform X1</fullName>
    </submittedName>
</protein>
<reference evidence="5" key="1">
    <citation type="submission" date="2025-08" db="UniProtKB">
        <authorList>
            <consortium name="RefSeq"/>
        </authorList>
    </citation>
    <scope>IDENTIFICATION</scope>
    <source>
        <tissue evidence="5">Young leaves</tissue>
    </source>
</reference>
<feature type="region of interest" description="Disordered" evidence="1">
    <location>
        <begin position="141"/>
        <end position="163"/>
    </location>
</feature>
<dbReference type="PANTHER" id="PTHR37751">
    <property type="entry name" value="LOW PROTEIN: M-PHASE INDUCER PHOSPHATASE-LIKE PROTEIN"/>
    <property type="match status" value="1"/>
</dbReference>
<feature type="domain" description="DUF4378" evidence="2">
    <location>
        <begin position="509"/>
        <end position="614"/>
    </location>
</feature>
<proteinExistence type="predicted"/>
<dbReference type="GeneID" id="111430569"/>
<evidence type="ECO:0000259" key="2">
    <source>
        <dbReference type="Pfam" id="PF14309"/>
    </source>
</evidence>
<dbReference type="InterPro" id="IPR025486">
    <property type="entry name" value="DUF4378"/>
</dbReference>
<evidence type="ECO:0000313" key="4">
    <source>
        <dbReference type="Proteomes" id="UP000504609"/>
    </source>
</evidence>
<feature type="region of interest" description="Disordered" evidence="1">
    <location>
        <begin position="53"/>
        <end position="125"/>
    </location>
</feature>
<organism evidence="4 5">
    <name type="scientific">Cucurbita moschata</name>
    <name type="common">Winter crookneck squash</name>
    <name type="synonym">Cucurbita pepo var. moschata</name>
    <dbReference type="NCBI Taxonomy" id="3662"/>
    <lineage>
        <taxon>Eukaryota</taxon>
        <taxon>Viridiplantae</taxon>
        <taxon>Streptophyta</taxon>
        <taxon>Embryophyta</taxon>
        <taxon>Tracheophyta</taxon>
        <taxon>Spermatophyta</taxon>
        <taxon>Magnoliopsida</taxon>
        <taxon>eudicotyledons</taxon>
        <taxon>Gunneridae</taxon>
        <taxon>Pentapetalae</taxon>
        <taxon>rosids</taxon>
        <taxon>fabids</taxon>
        <taxon>Cucurbitales</taxon>
        <taxon>Cucurbitaceae</taxon>
        <taxon>Cucurbiteae</taxon>
        <taxon>Cucurbita</taxon>
    </lineage>
</organism>
<feature type="region of interest" description="Disordered" evidence="1">
    <location>
        <begin position="290"/>
        <end position="354"/>
    </location>
</feature>
<dbReference type="SMR" id="A0A6J1E3S8"/>
<dbReference type="Pfam" id="PF14383">
    <property type="entry name" value="VARLMGL"/>
    <property type="match status" value="1"/>
</dbReference>
<feature type="compositionally biased region" description="Polar residues" evidence="1">
    <location>
        <begin position="14"/>
        <end position="32"/>
    </location>
</feature>
<dbReference type="PANTHER" id="PTHR37751:SF1">
    <property type="entry name" value="LOW PROTEIN: M-PHASE INDUCER PHOSPHATASE-LIKE PROTEIN"/>
    <property type="match status" value="1"/>
</dbReference>
<gene>
    <name evidence="5" type="primary">LOC111430569</name>
</gene>
<evidence type="ECO:0000259" key="3">
    <source>
        <dbReference type="Pfam" id="PF14383"/>
    </source>
</evidence>
<feature type="domain" description="DUF3741" evidence="3">
    <location>
        <begin position="157"/>
        <end position="182"/>
    </location>
</feature>
<feature type="compositionally biased region" description="Polar residues" evidence="1">
    <location>
        <begin position="84"/>
        <end position="96"/>
    </location>
</feature>
<dbReference type="AlphaFoldDB" id="A0A6J1E3S8"/>
<dbReference type="KEGG" id="cmos:111430569"/>
<dbReference type="InterPro" id="IPR032795">
    <property type="entry name" value="DUF3741-assoc"/>
</dbReference>
<accession>A0A6J1E3S8</accession>
<dbReference type="RefSeq" id="XP_022922612.1">
    <property type="nucleotide sequence ID" value="XM_023066844.1"/>
</dbReference>